<organism evidence="1 2">
    <name type="scientific">Dermacentor silvarum</name>
    <name type="common">Tick</name>
    <dbReference type="NCBI Taxonomy" id="543639"/>
    <lineage>
        <taxon>Eukaryota</taxon>
        <taxon>Metazoa</taxon>
        <taxon>Ecdysozoa</taxon>
        <taxon>Arthropoda</taxon>
        <taxon>Chelicerata</taxon>
        <taxon>Arachnida</taxon>
        <taxon>Acari</taxon>
        <taxon>Parasitiformes</taxon>
        <taxon>Ixodida</taxon>
        <taxon>Ixodoidea</taxon>
        <taxon>Ixodidae</taxon>
        <taxon>Rhipicephalinae</taxon>
        <taxon>Dermacentor</taxon>
    </lineage>
</organism>
<evidence type="ECO:0000313" key="2">
    <source>
        <dbReference type="Proteomes" id="UP000821865"/>
    </source>
</evidence>
<dbReference type="EMBL" id="CM023478">
    <property type="protein sequence ID" value="KAH7933677.1"/>
    <property type="molecule type" value="Genomic_DNA"/>
</dbReference>
<evidence type="ECO:0000313" key="1">
    <source>
        <dbReference type="EMBL" id="KAH7933677.1"/>
    </source>
</evidence>
<proteinExistence type="predicted"/>
<keyword evidence="2" id="KW-1185">Reference proteome</keyword>
<reference evidence="1" key="1">
    <citation type="submission" date="2020-05" db="EMBL/GenBank/DDBJ databases">
        <title>Large-scale comparative analyses of tick genomes elucidate their genetic diversity and vector capacities.</title>
        <authorList>
            <person name="Jia N."/>
            <person name="Wang J."/>
            <person name="Shi W."/>
            <person name="Du L."/>
            <person name="Sun Y."/>
            <person name="Zhan W."/>
            <person name="Jiang J."/>
            <person name="Wang Q."/>
            <person name="Zhang B."/>
            <person name="Ji P."/>
            <person name="Sakyi L.B."/>
            <person name="Cui X."/>
            <person name="Yuan T."/>
            <person name="Jiang B."/>
            <person name="Yang W."/>
            <person name="Lam T.T.-Y."/>
            <person name="Chang Q."/>
            <person name="Ding S."/>
            <person name="Wang X."/>
            <person name="Zhu J."/>
            <person name="Ruan X."/>
            <person name="Zhao L."/>
            <person name="Wei J."/>
            <person name="Que T."/>
            <person name="Du C."/>
            <person name="Cheng J."/>
            <person name="Dai P."/>
            <person name="Han X."/>
            <person name="Huang E."/>
            <person name="Gao Y."/>
            <person name="Liu J."/>
            <person name="Shao H."/>
            <person name="Ye R."/>
            <person name="Li L."/>
            <person name="Wei W."/>
            <person name="Wang X."/>
            <person name="Wang C."/>
            <person name="Yang T."/>
            <person name="Huo Q."/>
            <person name="Li W."/>
            <person name="Guo W."/>
            <person name="Chen H."/>
            <person name="Zhou L."/>
            <person name="Ni X."/>
            <person name="Tian J."/>
            <person name="Zhou Y."/>
            <person name="Sheng Y."/>
            <person name="Liu T."/>
            <person name="Pan Y."/>
            <person name="Xia L."/>
            <person name="Li J."/>
            <person name="Zhao F."/>
            <person name="Cao W."/>
        </authorList>
    </citation>
    <scope>NUCLEOTIDE SEQUENCE</scope>
    <source>
        <strain evidence="1">Dsil-2018</strain>
    </source>
</reference>
<comment type="caution">
    <text evidence="1">The sequence shown here is derived from an EMBL/GenBank/DDBJ whole genome shotgun (WGS) entry which is preliminary data.</text>
</comment>
<accession>A0ACB8C490</accession>
<name>A0ACB8C490_DERSI</name>
<dbReference type="Proteomes" id="UP000821865">
    <property type="component" value="Chromosome 9"/>
</dbReference>
<protein>
    <submittedName>
        <fullName evidence="1">Uncharacterized protein</fullName>
    </submittedName>
</protein>
<gene>
    <name evidence="1" type="ORF">HPB49_015626</name>
</gene>
<sequence>MLHLLNSYGSPTITTSHDDSDTYFEIDRWTSFKRRLPNIGDDSENKAFLESVLKAIAGKDVNATVIKECLDLDDSIGLKETRGHSSLPVPISDDDCTEFPPTKWVTLVNAVGDAPMLPANTTVIGREFKGACSDITSVFLHDAMPVKDVYPLALVAVNILKLDYMLASGSKLEPELVQKVCHQDTMAVFKRLWLPSLTKVLSISSETALTVDSYFSAFKTAIEQHIAEDLKWMSEDDRKSFVLKSKELQMSMFSNSSLSEQEIGDSRFNPSFGMRENDWVFNKVTVLKRLKLADDADHDADAVRDDDEYVDTVEVELAVDPAAGKIMVPHMFAVPPMFFDDLPGASYANIALLGVQMARKALGLLIGTQAAGSSWSNETATAYGALRKCYADQSAAFHAPLETEQQFDEAVAAAVAIRLAYRYKPLIGEGSSVDDAKLSSEELFFKRACLSLCAGGKPRQDFNSLEKDVASAACTLAASSMPEFHKTFGCRDDDPMVAPKLCAF</sequence>